<dbReference type="Proteomes" id="UP000013085">
    <property type="component" value="Unassembled WGS sequence"/>
</dbReference>
<organism evidence="2 3">
    <name type="scientific">[Clostridium] clostridioforme 90A8</name>
    <dbReference type="NCBI Taxonomy" id="999408"/>
    <lineage>
        <taxon>Bacteria</taxon>
        <taxon>Bacillati</taxon>
        <taxon>Bacillota</taxon>
        <taxon>Clostridia</taxon>
        <taxon>Lachnospirales</taxon>
        <taxon>Lachnospiraceae</taxon>
        <taxon>Enterocloster</taxon>
    </lineage>
</organism>
<dbReference type="Pfam" id="PF13304">
    <property type="entry name" value="AAA_21"/>
    <property type="match status" value="1"/>
</dbReference>
<feature type="domain" description="ATPase AAA-type core" evidence="1">
    <location>
        <begin position="47"/>
        <end position="321"/>
    </location>
</feature>
<dbReference type="HOGENOM" id="CLU_046693_1_0_9"/>
<evidence type="ECO:0000259" key="1">
    <source>
        <dbReference type="Pfam" id="PF13304"/>
    </source>
</evidence>
<dbReference type="PANTHER" id="PTHR40396:SF1">
    <property type="entry name" value="ATPASE AAA-TYPE CORE DOMAIN-CONTAINING PROTEIN"/>
    <property type="match status" value="1"/>
</dbReference>
<comment type="caution">
    <text evidence="2">The sequence shown here is derived from an EMBL/GenBank/DDBJ whole genome shotgun (WGS) entry which is preliminary data.</text>
</comment>
<dbReference type="RefSeq" id="WP_002594162.1">
    <property type="nucleotide sequence ID" value="NZ_KB850984.1"/>
</dbReference>
<dbReference type="AlphaFoldDB" id="A0A0E2H5J9"/>
<proteinExistence type="predicted"/>
<protein>
    <recommendedName>
        <fullName evidence="1">ATPase AAA-type core domain-containing protein</fullName>
    </recommendedName>
</protein>
<dbReference type="EMBL" id="AGYR01000050">
    <property type="protein sequence ID" value="ENZ09611.1"/>
    <property type="molecule type" value="Genomic_DNA"/>
</dbReference>
<dbReference type="PANTHER" id="PTHR40396">
    <property type="entry name" value="ATPASE-LIKE PROTEIN"/>
    <property type="match status" value="1"/>
</dbReference>
<gene>
    <name evidence="2" type="ORF">HMPREF1090_04437</name>
</gene>
<dbReference type="GO" id="GO:0016887">
    <property type="term" value="F:ATP hydrolysis activity"/>
    <property type="evidence" value="ECO:0007669"/>
    <property type="project" value="InterPro"/>
</dbReference>
<accession>A0A0E2H5J9</accession>
<dbReference type="Gene3D" id="3.40.50.300">
    <property type="entry name" value="P-loop containing nucleotide triphosphate hydrolases"/>
    <property type="match status" value="1"/>
</dbReference>
<dbReference type="InterPro" id="IPR027417">
    <property type="entry name" value="P-loop_NTPase"/>
</dbReference>
<evidence type="ECO:0000313" key="3">
    <source>
        <dbReference type="Proteomes" id="UP000013085"/>
    </source>
</evidence>
<dbReference type="PATRIC" id="fig|999408.3.peg.4764"/>
<name>A0A0E2H5J9_9FIRM</name>
<sequence length="381" mass="42830">MLMQFSFKNFKAFKEEVLLDFLPASINEHKNTLLKDPADGERILPLIGIYGPNSSGKSTVLDALSCLSSLVTASVTVPTRIRDMHCLFSADCKDIPTQFDVLFRSQGFLFRYQLQFSTGTIAEENLFYGSLGGSDTGILFNRKESVIHPGRELISFSLKAVPPSVTLLSWLNAYTDSIHARAAYSWFSRIQGNSPRELPSDMDTRRRLCGILKDLGLDITDYSIIPDSDHKSPAAFLVHSPYEGCTFELPWEEESMGTKKLLSLLPSVLASLDDGSLMMADDLDCILHPHALRYLIALYANHEKNPHNAQLLFTAHNTAILQPTQMRRDEIWLCCRQEGHDTELYPLSSYKKENGLIPRNDEAYGKQYLEGRYGAMPNIHA</sequence>
<dbReference type="GO" id="GO:0005524">
    <property type="term" value="F:ATP binding"/>
    <property type="evidence" value="ECO:0007669"/>
    <property type="project" value="InterPro"/>
</dbReference>
<evidence type="ECO:0000313" key="2">
    <source>
        <dbReference type="EMBL" id="ENZ09611.1"/>
    </source>
</evidence>
<reference evidence="2 3" key="1">
    <citation type="submission" date="2013-01" db="EMBL/GenBank/DDBJ databases">
        <title>The Genome Sequence of Clostridium clostridioforme 90A8.</title>
        <authorList>
            <consortium name="The Broad Institute Genome Sequencing Platform"/>
            <person name="Earl A."/>
            <person name="Ward D."/>
            <person name="Feldgarden M."/>
            <person name="Gevers D."/>
            <person name="Courvalin P."/>
            <person name="Lambert T."/>
            <person name="Walker B."/>
            <person name="Young S.K."/>
            <person name="Zeng Q."/>
            <person name="Gargeya S."/>
            <person name="Fitzgerald M."/>
            <person name="Haas B."/>
            <person name="Abouelleil A."/>
            <person name="Alvarado L."/>
            <person name="Arachchi H.M."/>
            <person name="Berlin A.M."/>
            <person name="Chapman S.B."/>
            <person name="Dewar J."/>
            <person name="Goldberg J."/>
            <person name="Griggs A."/>
            <person name="Gujja S."/>
            <person name="Hansen M."/>
            <person name="Howarth C."/>
            <person name="Imamovic A."/>
            <person name="Larimer J."/>
            <person name="McCowan C."/>
            <person name="Murphy C."/>
            <person name="Neiman D."/>
            <person name="Pearson M."/>
            <person name="Priest M."/>
            <person name="Roberts A."/>
            <person name="Saif S."/>
            <person name="Shea T."/>
            <person name="Sisk P."/>
            <person name="Sykes S."/>
            <person name="Wortman J."/>
            <person name="Nusbaum C."/>
            <person name="Birren B."/>
        </authorList>
    </citation>
    <scope>NUCLEOTIDE SEQUENCE [LARGE SCALE GENOMIC DNA]</scope>
    <source>
        <strain evidence="2 3">90A8</strain>
    </source>
</reference>
<dbReference type="InterPro" id="IPR003959">
    <property type="entry name" value="ATPase_AAA_core"/>
</dbReference>
<dbReference type="SUPFAM" id="SSF52540">
    <property type="entry name" value="P-loop containing nucleoside triphosphate hydrolases"/>
    <property type="match status" value="1"/>
</dbReference>